<dbReference type="EMBL" id="QRPE01000021">
    <property type="protein sequence ID" value="RHL90303.1"/>
    <property type="molecule type" value="Genomic_DNA"/>
</dbReference>
<evidence type="ECO:0000313" key="2">
    <source>
        <dbReference type="EMBL" id="RHL90303.1"/>
    </source>
</evidence>
<proteinExistence type="predicted"/>
<evidence type="ECO:0000313" key="5">
    <source>
        <dbReference type="Proteomes" id="UP000291191"/>
    </source>
</evidence>
<evidence type="ECO:0000313" key="4">
    <source>
        <dbReference type="Proteomes" id="UP000285013"/>
    </source>
</evidence>
<feature type="chain" id="PRO_5044602702" description="Lipoprotein" evidence="1">
    <location>
        <begin position="23"/>
        <end position="137"/>
    </location>
</feature>
<sequence length="137" mass="16220">MMKSLVYKLLFLSVFIMGFTSCDDREDTEFNLPGEWYTSDEIDFGIYTWGRGTVMTFNERYQGTIGSKGDPNYLLFRWSWLEGSYNVMELEFYDDGSTAYIWGAQADANSFSGTWYNSWREYKDDINGQSFYMRRVR</sequence>
<dbReference type="OrthoDB" id="1029418at2"/>
<evidence type="ECO:0000313" key="3">
    <source>
        <dbReference type="EMBL" id="RYT80095.1"/>
    </source>
</evidence>
<comment type="caution">
    <text evidence="2">The sequence shown here is derived from an EMBL/GenBank/DDBJ whole genome shotgun (WGS) entry which is preliminary data.</text>
</comment>
<protein>
    <recommendedName>
        <fullName evidence="6">Lipoprotein</fullName>
    </recommendedName>
</protein>
<dbReference type="AlphaFoldDB" id="A0A415N4V0"/>
<reference evidence="3 5" key="2">
    <citation type="journal article" date="2019" name="Science, e1252229">
        <title>Invertible promoters mediate bacterial phase variation, antibiotic resistance, and host adaptation in the gut.</title>
        <authorList>
            <person name="Jiang X."/>
            <person name="Hall A.B."/>
            <person name="Arthur T.D."/>
            <person name="Plichta D.R."/>
            <person name="Covington C.T."/>
            <person name="Poyet M."/>
            <person name="Crothers J."/>
            <person name="Moses P.L."/>
            <person name="Tolonen A.C."/>
            <person name="Vlamakis H."/>
            <person name="Alm E.J."/>
            <person name="Xavier R.J."/>
        </authorList>
    </citation>
    <scope>NUCLEOTIDE SEQUENCE [LARGE SCALE GENOMIC DNA]</scope>
    <source>
        <strain evidence="3">Bf_0095</strain>
        <strain evidence="5">bf_0095</strain>
    </source>
</reference>
<keyword evidence="1" id="KW-0732">Signal</keyword>
<feature type="signal peptide" evidence="1">
    <location>
        <begin position="1"/>
        <end position="22"/>
    </location>
</feature>
<evidence type="ECO:0000256" key="1">
    <source>
        <dbReference type="SAM" id="SignalP"/>
    </source>
</evidence>
<gene>
    <name evidence="2" type="ORF">DWZ95_16280</name>
    <name evidence="3" type="ORF">EAJ06_11075</name>
</gene>
<evidence type="ECO:0008006" key="6">
    <source>
        <dbReference type="Google" id="ProtNLM"/>
    </source>
</evidence>
<dbReference type="Proteomes" id="UP000285013">
    <property type="component" value="Unassembled WGS sequence"/>
</dbReference>
<keyword evidence="5" id="KW-1185">Reference proteome</keyword>
<dbReference type="EMBL" id="RCXO01000013">
    <property type="protein sequence ID" value="RYT80095.1"/>
    <property type="molecule type" value="Genomic_DNA"/>
</dbReference>
<dbReference type="PROSITE" id="PS51257">
    <property type="entry name" value="PROKAR_LIPOPROTEIN"/>
    <property type="match status" value="1"/>
</dbReference>
<reference evidence="2 4" key="1">
    <citation type="submission" date="2018-08" db="EMBL/GenBank/DDBJ databases">
        <title>A genome reference for cultivated species of the human gut microbiota.</title>
        <authorList>
            <person name="Zou Y."/>
            <person name="Xue W."/>
            <person name="Luo G."/>
        </authorList>
    </citation>
    <scope>NUCLEOTIDE SEQUENCE [LARGE SCALE GENOMIC DNA]</scope>
    <source>
        <strain evidence="2 4">AF36-16BH</strain>
    </source>
</reference>
<accession>A0A415N4V0</accession>
<name>A0A415N4V0_9BACE</name>
<organism evidence="2 4">
    <name type="scientific">Bacteroides intestinalis</name>
    <dbReference type="NCBI Taxonomy" id="329854"/>
    <lineage>
        <taxon>Bacteria</taxon>
        <taxon>Pseudomonadati</taxon>
        <taxon>Bacteroidota</taxon>
        <taxon>Bacteroidia</taxon>
        <taxon>Bacteroidales</taxon>
        <taxon>Bacteroidaceae</taxon>
        <taxon>Bacteroides</taxon>
    </lineage>
</organism>
<dbReference type="Proteomes" id="UP000291191">
    <property type="component" value="Unassembled WGS sequence"/>
</dbReference>